<dbReference type="GO" id="GO:0005886">
    <property type="term" value="C:plasma membrane"/>
    <property type="evidence" value="ECO:0007669"/>
    <property type="project" value="UniProtKB-SubCell"/>
</dbReference>
<dbReference type="InterPro" id="IPR018920">
    <property type="entry name" value="EssA/YueC"/>
</dbReference>
<sequence length="160" mass="17689">MRDKILAILILMSVIGTSYAIPVSANTNINELIPNDYQDNKFKKNNDLLHDQSSTEKVEIPEEQKGLTFKEAAGSRLDALKQRIFQGEEKGTNTIKARSENLKLFSGAENSARLGDLEETPQDSSSLSVLISVFAGVCILLLILVIVIWNRSDQGRQGVK</sequence>
<evidence type="ECO:0000256" key="2">
    <source>
        <dbReference type="ARBA" id="ARBA00008570"/>
    </source>
</evidence>
<organism evidence="9 10">
    <name type="scientific">Bacillus salacetis</name>
    <dbReference type="NCBI Taxonomy" id="2315464"/>
    <lineage>
        <taxon>Bacteria</taxon>
        <taxon>Bacillati</taxon>
        <taxon>Bacillota</taxon>
        <taxon>Bacilli</taxon>
        <taxon>Bacillales</taxon>
        <taxon>Bacillaceae</taxon>
        <taxon>Bacillus</taxon>
    </lineage>
</organism>
<evidence type="ECO:0000313" key="10">
    <source>
        <dbReference type="Proteomes" id="UP000265801"/>
    </source>
</evidence>
<feature type="chain" id="PRO_5039494547" evidence="8">
    <location>
        <begin position="21"/>
        <end position="160"/>
    </location>
</feature>
<dbReference type="RefSeq" id="WP_119544944.1">
    <property type="nucleotide sequence ID" value="NZ_QXIR01000001.1"/>
</dbReference>
<feature type="transmembrane region" description="Helical" evidence="7">
    <location>
        <begin position="127"/>
        <end position="150"/>
    </location>
</feature>
<protein>
    <submittedName>
        <fullName evidence="9">Type VII secretion protein EssA</fullName>
    </submittedName>
</protein>
<keyword evidence="5 7" id="KW-1133">Transmembrane helix</keyword>
<keyword evidence="6 7" id="KW-0472">Membrane</keyword>
<evidence type="ECO:0000256" key="6">
    <source>
        <dbReference type="ARBA" id="ARBA00023136"/>
    </source>
</evidence>
<dbReference type="OrthoDB" id="2437241at2"/>
<evidence type="ECO:0000256" key="8">
    <source>
        <dbReference type="SAM" id="SignalP"/>
    </source>
</evidence>
<keyword evidence="4 7" id="KW-0812">Transmembrane</keyword>
<accession>A0A3A1R6V6</accession>
<dbReference type="InterPro" id="IPR034026">
    <property type="entry name" value="EssA"/>
</dbReference>
<evidence type="ECO:0000256" key="7">
    <source>
        <dbReference type="SAM" id="Phobius"/>
    </source>
</evidence>
<dbReference type="NCBIfam" id="TIGR03927">
    <property type="entry name" value="T7SS_EssA_Firm"/>
    <property type="match status" value="1"/>
</dbReference>
<keyword evidence="3" id="KW-1003">Cell membrane</keyword>
<evidence type="ECO:0000256" key="3">
    <source>
        <dbReference type="ARBA" id="ARBA00022475"/>
    </source>
</evidence>
<proteinExistence type="inferred from homology"/>
<evidence type="ECO:0000256" key="1">
    <source>
        <dbReference type="ARBA" id="ARBA00004162"/>
    </source>
</evidence>
<evidence type="ECO:0000313" key="9">
    <source>
        <dbReference type="EMBL" id="RIW38941.1"/>
    </source>
</evidence>
<keyword evidence="10" id="KW-1185">Reference proteome</keyword>
<dbReference type="AlphaFoldDB" id="A0A3A1R6V6"/>
<dbReference type="Proteomes" id="UP000265801">
    <property type="component" value="Unassembled WGS sequence"/>
</dbReference>
<reference evidence="9 10" key="1">
    <citation type="submission" date="2018-09" db="EMBL/GenBank/DDBJ databases">
        <title>Bacillus saliacetes sp. nov., isolated from Thai shrimp paste (Ka-pi).</title>
        <authorList>
            <person name="Daroonpunt R."/>
            <person name="Tanasupawat S."/>
            <person name="Yiamsombut S."/>
        </authorList>
    </citation>
    <scope>NUCLEOTIDE SEQUENCE [LARGE SCALE GENOMIC DNA]</scope>
    <source>
        <strain evidence="9 10">SKP7-4</strain>
    </source>
</reference>
<gene>
    <name evidence="9" type="primary">essA</name>
    <name evidence="9" type="ORF">D3H55_00895</name>
</gene>
<dbReference type="EMBL" id="QXIR01000001">
    <property type="protein sequence ID" value="RIW38941.1"/>
    <property type="molecule type" value="Genomic_DNA"/>
</dbReference>
<name>A0A3A1R6V6_9BACI</name>
<comment type="similarity">
    <text evidence="2">Belongs to the EssA family.</text>
</comment>
<dbReference type="Pfam" id="PF10661">
    <property type="entry name" value="EssA"/>
    <property type="match status" value="1"/>
</dbReference>
<keyword evidence="8" id="KW-0732">Signal</keyword>
<evidence type="ECO:0000256" key="5">
    <source>
        <dbReference type="ARBA" id="ARBA00022989"/>
    </source>
</evidence>
<comment type="subcellular location">
    <subcellularLocation>
        <location evidence="1">Cell membrane</location>
        <topology evidence="1">Single-pass membrane protein</topology>
    </subcellularLocation>
</comment>
<feature type="signal peptide" evidence="8">
    <location>
        <begin position="1"/>
        <end position="20"/>
    </location>
</feature>
<comment type="caution">
    <text evidence="9">The sequence shown here is derived from an EMBL/GenBank/DDBJ whole genome shotgun (WGS) entry which is preliminary data.</text>
</comment>
<evidence type="ECO:0000256" key="4">
    <source>
        <dbReference type="ARBA" id="ARBA00022692"/>
    </source>
</evidence>